<evidence type="ECO:0000256" key="1">
    <source>
        <dbReference type="SAM" id="MobiDB-lite"/>
    </source>
</evidence>
<dbReference type="EMBL" id="CABVLU010000002">
    <property type="protein sequence ID" value="VVT49453.1"/>
    <property type="molecule type" value="Genomic_DNA"/>
</dbReference>
<gene>
    <name evidence="3" type="ORF">SAPINGB_P002277</name>
</gene>
<feature type="compositionally biased region" description="Low complexity" evidence="1">
    <location>
        <begin position="256"/>
        <end position="291"/>
    </location>
</feature>
<dbReference type="AlphaFoldDB" id="A0A5E8BIQ2"/>
<accession>A0A5E8BIQ2</accession>
<feature type="signal peptide" evidence="2">
    <location>
        <begin position="1"/>
        <end position="19"/>
    </location>
</feature>
<keyword evidence="2" id="KW-0732">Signal</keyword>
<name>A0A5E8BIQ2_9ASCO</name>
<dbReference type="Proteomes" id="UP000398389">
    <property type="component" value="Unassembled WGS sequence"/>
</dbReference>
<organism evidence="3 4">
    <name type="scientific">Magnusiomyces paraingens</name>
    <dbReference type="NCBI Taxonomy" id="2606893"/>
    <lineage>
        <taxon>Eukaryota</taxon>
        <taxon>Fungi</taxon>
        <taxon>Dikarya</taxon>
        <taxon>Ascomycota</taxon>
        <taxon>Saccharomycotina</taxon>
        <taxon>Dipodascomycetes</taxon>
        <taxon>Dipodascales</taxon>
        <taxon>Dipodascaceae</taxon>
        <taxon>Magnusiomyces</taxon>
    </lineage>
</organism>
<sequence>MIFNALSLCIIAIATTVSAQHGPVSCDSTCYWAGYLWYHNNGFDILTSSGSVNETIKHSVCTTTFTNQAISCGNSSYCDISARESSSYLKQTADVCGFNFDTSDFGDSTGFWIEDDYCASACGYIENLYTNCTTTEGKILNECLCLSSTNWASLCGSEVCSSARQNYLTGIEAAYDYCNWTLEADAVVSSGSSVATSAVSSTSIIATSSQVVTSSLASSEITSSLASSLESSSILASSSSSEIPSTQETNSVEFISSAETSSTKPSTTTATLSATTTSVESKESSTSSVSTQRPTNGTSVTTAVPTTSQTTSVVSSNEASVALVKSTPALILGLALGLLMA</sequence>
<evidence type="ECO:0000313" key="4">
    <source>
        <dbReference type="Proteomes" id="UP000398389"/>
    </source>
</evidence>
<protein>
    <submittedName>
        <fullName evidence="3">Uncharacterized protein</fullName>
    </submittedName>
</protein>
<evidence type="ECO:0000256" key="2">
    <source>
        <dbReference type="SAM" id="SignalP"/>
    </source>
</evidence>
<proteinExistence type="predicted"/>
<keyword evidence="4" id="KW-1185">Reference proteome</keyword>
<feature type="region of interest" description="Disordered" evidence="1">
    <location>
        <begin position="238"/>
        <end position="307"/>
    </location>
</feature>
<reference evidence="3 4" key="1">
    <citation type="submission" date="2019-09" db="EMBL/GenBank/DDBJ databases">
        <authorList>
            <person name="Brejova B."/>
        </authorList>
    </citation>
    <scope>NUCLEOTIDE SEQUENCE [LARGE SCALE GENOMIC DNA]</scope>
</reference>
<feature type="chain" id="PRO_5022759114" evidence="2">
    <location>
        <begin position="20"/>
        <end position="341"/>
    </location>
</feature>
<feature type="compositionally biased region" description="Low complexity" evidence="1">
    <location>
        <begin position="298"/>
        <end position="307"/>
    </location>
</feature>
<dbReference type="RefSeq" id="XP_031852887.1">
    <property type="nucleotide sequence ID" value="XM_031996996.1"/>
</dbReference>
<dbReference type="GeneID" id="43581096"/>
<evidence type="ECO:0000313" key="3">
    <source>
        <dbReference type="EMBL" id="VVT49453.1"/>
    </source>
</evidence>